<proteinExistence type="predicted"/>
<feature type="transmembrane region" description="Helical" evidence="1">
    <location>
        <begin position="7"/>
        <end position="28"/>
    </location>
</feature>
<accession>A0ABU3BUS8</accession>
<reference evidence="2 3" key="1">
    <citation type="submission" date="2023-09" db="EMBL/GenBank/DDBJ databases">
        <authorList>
            <person name="Rey-Velasco X."/>
        </authorList>
    </citation>
    <scope>NUCLEOTIDE SEQUENCE [LARGE SCALE GENOMIC DNA]</scope>
    <source>
        <strain evidence="2 3">F394</strain>
    </source>
</reference>
<comment type="caution">
    <text evidence="2">The sequence shown here is derived from an EMBL/GenBank/DDBJ whole genome shotgun (WGS) entry which is preliminary data.</text>
</comment>
<evidence type="ECO:0000313" key="2">
    <source>
        <dbReference type="EMBL" id="MDT0633046.1"/>
    </source>
</evidence>
<evidence type="ECO:0000313" key="3">
    <source>
        <dbReference type="Proteomes" id="UP001267426"/>
    </source>
</evidence>
<dbReference type="Proteomes" id="UP001267426">
    <property type="component" value="Unassembled WGS sequence"/>
</dbReference>
<keyword evidence="1" id="KW-1133">Transmembrane helix</keyword>
<gene>
    <name evidence="2" type="ORF">RM540_14915</name>
</gene>
<keyword evidence="1" id="KW-0812">Transmembrane</keyword>
<name>A0ABU3BUS8_9BACT</name>
<dbReference type="EMBL" id="JAVRHT010000048">
    <property type="protein sequence ID" value="MDT0633046.1"/>
    <property type="molecule type" value="Genomic_DNA"/>
</dbReference>
<keyword evidence="1" id="KW-0472">Membrane</keyword>
<feature type="transmembrane region" description="Helical" evidence="1">
    <location>
        <begin position="34"/>
        <end position="54"/>
    </location>
</feature>
<protein>
    <submittedName>
        <fullName evidence="2">Uncharacterized protein</fullName>
    </submittedName>
</protein>
<sequence>MLTNYRWIFALIAALGVGSVVAVVVPRYAESEAVSWTVTVVAALIAAALVYVALRPKGEVTETRDRL</sequence>
<evidence type="ECO:0000256" key="1">
    <source>
        <dbReference type="SAM" id="Phobius"/>
    </source>
</evidence>
<dbReference type="RefSeq" id="WP_311665546.1">
    <property type="nucleotide sequence ID" value="NZ_JAVRHT010000048.1"/>
</dbReference>
<organism evidence="2 3">
    <name type="scientific">Rubrivirga litoralis</name>
    <dbReference type="NCBI Taxonomy" id="3075598"/>
    <lineage>
        <taxon>Bacteria</taxon>
        <taxon>Pseudomonadati</taxon>
        <taxon>Rhodothermota</taxon>
        <taxon>Rhodothermia</taxon>
        <taxon>Rhodothermales</taxon>
        <taxon>Rubricoccaceae</taxon>
        <taxon>Rubrivirga</taxon>
    </lineage>
</organism>
<keyword evidence="3" id="KW-1185">Reference proteome</keyword>